<sequence length="23" mass="2595">MEVSEWRSTCASIYTDLSEACGR</sequence>
<dbReference type="AlphaFoldDB" id="A0A0A9A4U1"/>
<reference evidence="1" key="2">
    <citation type="journal article" date="2015" name="Data Brief">
        <title>Shoot transcriptome of the giant reed, Arundo donax.</title>
        <authorList>
            <person name="Barrero R.A."/>
            <person name="Guerrero F.D."/>
            <person name="Moolhuijzen P."/>
            <person name="Goolsby J.A."/>
            <person name="Tidwell J."/>
            <person name="Bellgard S.E."/>
            <person name="Bellgard M.I."/>
        </authorList>
    </citation>
    <scope>NUCLEOTIDE SEQUENCE</scope>
    <source>
        <tissue evidence="1">Shoot tissue taken approximately 20 cm above the soil surface</tissue>
    </source>
</reference>
<name>A0A0A9A4U1_ARUDO</name>
<organism evidence="1">
    <name type="scientific">Arundo donax</name>
    <name type="common">Giant reed</name>
    <name type="synonym">Donax arundinaceus</name>
    <dbReference type="NCBI Taxonomy" id="35708"/>
    <lineage>
        <taxon>Eukaryota</taxon>
        <taxon>Viridiplantae</taxon>
        <taxon>Streptophyta</taxon>
        <taxon>Embryophyta</taxon>
        <taxon>Tracheophyta</taxon>
        <taxon>Spermatophyta</taxon>
        <taxon>Magnoliopsida</taxon>
        <taxon>Liliopsida</taxon>
        <taxon>Poales</taxon>
        <taxon>Poaceae</taxon>
        <taxon>PACMAD clade</taxon>
        <taxon>Arundinoideae</taxon>
        <taxon>Arundineae</taxon>
        <taxon>Arundo</taxon>
    </lineage>
</organism>
<dbReference type="EMBL" id="GBRH01251226">
    <property type="protein sequence ID" value="JAD46669.1"/>
    <property type="molecule type" value="Transcribed_RNA"/>
</dbReference>
<evidence type="ECO:0000313" key="1">
    <source>
        <dbReference type="EMBL" id="JAD46669.1"/>
    </source>
</evidence>
<protein>
    <submittedName>
        <fullName evidence="1">Uncharacterized protein</fullName>
    </submittedName>
</protein>
<accession>A0A0A9A4U1</accession>
<proteinExistence type="predicted"/>
<reference evidence="1" key="1">
    <citation type="submission" date="2014-09" db="EMBL/GenBank/DDBJ databases">
        <authorList>
            <person name="Magalhaes I.L.F."/>
            <person name="Oliveira U."/>
            <person name="Santos F.R."/>
            <person name="Vidigal T.H.D.A."/>
            <person name="Brescovit A.D."/>
            <person name="Santos A.J."/>
        </authorList>
    </citation>
    <scope>NUCLEOTIDE SEQUENCE</scope>
    <source>
        <tissue evidence="1">Shoot tissue taken approximately 20 cm above the soil surface</tissue>
    </source>
</reference>